<evidence type="ECO:0000256" key="1">
    <source>
        <dbReference type="SAM" id="MobiDB-lite"/>
    </source>
</evidence>
<name>A0A071MHA6_9BURK</name>
<sequence length="81" mass="8923">MGTGLRASDSIGEQPALAADDERPDRVWDGELRGLAVRAKLRQHRLAARRAPFLAALAARLDGYVLRVAVVRDTRLRYALA</sequence>
<reference evidence="2" key="1">
    <citation type="submission" date="2014-04" db="EMBL/GenBank/DDBJ databases">
        <title>In planta biocontrol of soil-borne Fusarium wilt of banana through a plant endophytic bacterium, Burkholderia cenocepacia 869T2.</title>
        <authorList>
            <person name="Ho Y.-N."/>
            <person name="Chiang H.-M."/>
            <person name="Chao C.-P."/>
            <person name="Su C.-C."/>
            <person name="Hsu H.-F."/>
            <person name="Guo C.-T."/>
            <person name="Hsieh J.-L."/>
            <person name="Huang C.-C."/>
        </authorList>
    </citation>
    <scope>NUCLEOTIDE SEQUENCE [LARGE SCALE GENOMIC DNA]</scope>
    <source>
        <strain evidence="2">869T2</strain>
    </source>
</reference>
<evidence type="ECO:0000313" key="2">
    <source>
        <dbReference type="EMBL" id="KEA60075.1"/>
    </source>
</evidence>
<protein>
    <submittedName>
        <fullName evidence="2">Uncharacterized protein</fullName>
    </submittedName>
</protein>
<dbReference type="EMBL" id="JJOA01000007">
    <property type="protein sequence ID" value="KEA60075.1"/>
    <property type="molecule type" value="Genomic_DNA"/>
</dbReference>
<proteinExistence type="predicted"/>
<dbReference type="AlphaFoldDB" id="A0A071MHA6"/>
<organism evidence="2">
    <name type="scientific">Burkholderia cenocepacia</name>
    <dbReference type="NCBI Taxonomy" id="95486"/>
    <lineage>
        <taxon>Bacteria</taxon>
        <taxon>Pseudomonadati</taxon>
        <taxon>Pseudomonadota</taxon>
        <taxon>Betaproteobacteria</taxon>
        <taxon>Burkholderiales</taxon>
        <taxon>Burkholderiaceae</taxon>
        <taxon>Burkholderia</taxon>
        <taxon>Burkholderia cepacia complex</taxon>
    </lineage>
</organism>
<comment type="caution">
    <text evidence="2">The sequence shown here is derived from an EMBL/GenBank/DDBJ whole genome shotgun (WGS) entry which is preliminary data.</text>
</comment>
<feature type="region of interest" description="Disordered" evidence="1">
    <location>
        <begin position="1"/>
        <end position="21"/>
    </location>
</feature>
<gene>
    <name evidence="2" type="ORF">DT99_08285</name>
</gene>
<accession>A0A071MHA6</accession>